<dbReference type="OrthoDB" id="2284816at2759"/>
<feature type="region of interest" description="Disordered" evidence="2">
    <location>
        <begin position="304"/>
        <end position="345"/>
    </location>
</feature>
<feature type="compositionally biased region" description="Low complexity" evidence="2">
    <location>
        <begin position="8"/>
        <end position="18"/>
    </location>
</feature>
<gene>
    <name evidence="3" type="ORF">LRAMOSA01616</name>
</gene>
<feature type="compositionally biased region" description="Polar residues" evidence="2">
    <location>
        <begin position="208"/>
        <end position="222"/>
    </location>
</feature>
<feature type="region of interest" description="Disordered" evidence="2">
    <location>
        <begin position="358"/>
        <end position="384"/>
    </location>
</feature>
<evidence type="ECO:0000256" key="2">
    <source>
        <dbReference type="SAM" id="MobiDB-lite"/>
    </source>
</evidence>
<feature type="region of interest" description="Disordered" evidence="2">
    <location>
        <begin position="446"/>
        <end position="475"/>
    </location>
</feature>
<feature type="compositionally biased region" description="Low complexity" evidence="2">
    <location>
        <begin position="223"/>
        <end position="238"/>
    </location>
</feature>
<proteinExistence type="predicted"/>
<feature type="compositionally biased region" description="Polar residues" evidence="2">
    <location>
        <begin position="461"/>
        <end position="475"/>
    </location>
</feature>
<feature type="compositionally biased region" description="Polar residues" evidence="2">
    <location>
        <begin position="328"/>
        <end position="345"/>
    </location>
</feature>
<evidence type="ECO:0000256" key="1">
    <source>
        <dbReference type="SAM" id="Coils"/>
    </source>
</evidence>
<sequence length="475" mass="52842">MSIPPTPTSIRSSSTRSSLYDRYASPSITAIPPRHHYYSPPPPEIDQHELARVRSCLAQKEAENATMKQAVSEWQAKVQSYRQTQEQLQGKIRCLNAEMEAMKKAHVQRVDEDAQLILQLSKEIEHLKAAAATTNGPENSEKVDPCVTAEETYKKAASQVLYGRKKADTLILGINDMVRAIEEELAYLENGYDEDEDSSDAASSISSPDTLEQQSDTSATIVSSHQKTISSSDSKSMSLTQPSSPALVESSSTTMVAAEYDSSHQPPSSPNHHHHHQQQQRNFRPRSQTMDTLVKKASMFLLRPNKKSSSTSENPPQQHGSHQPRPTPSCTTPHPGSSYQTSSKGSIIPTLQQHRDISFSSRRSSIQNLNHSTTTTSTPLVNKDKRRQSMISLPSATSQYHQVSNLDHTTMDQSSSSSKSRLMYHYQQQQHAVQEYYQRRRRSAIVGGANPPFAGGASELKPTTSEQWKISSSRR</sequence>
<evidence type="ECO:0000313" key="3">
    <source>
        <dbReference type="EMBL" id="CDS07667.1"/>
    </source>
</evidence>
<reference evidence="3" key="1">
    <citation type="journal article" date="2014" name="Genome Announc.">
        <title>De novo whole-genome sequence and genome annotation of Lichtheimia ramosa.</title>
        <authorList>
            <person name="Linde J."/>
            <person name="Schwartze V."/>
            <person name="Binder U."/>
            <person name="Lass-Florl C."/>
            <person name="Voigt K."/>
            <person name="Horn F."/>
        </authorList>
    </citation>
    <scope>NUCLEOTIDE SEQUENCE</scope>
    <source>
        <strain evidence="3">JMRC FSU:6197</strain>
    </source>
</reference>
<dbReference type="AlphaFoldDB" id="A0A077WM17"/>
<feature type="region of interest" description="Disordered" evidence="2">
    <location>
        <begin position="192"/>
        <end position="287"/>
    </location>
</feature>
<feature type="region of interest" description="Disordered" evidence="2">
    <location>
        <begin position="1"/>
        <end position="46"/>
    </location>
</feature>
<feature type="coiled-coil region" evidence="1">
    <location>
        <begin position="57"/>
        <end position="105"/>
    </location>
</feature>
<dbReference type="EMBL" id="LK023324">
    <property type="protein sequence ID" value="CDS07667.1"/>
    <property type="molecule type" value="Genomic_DNA"/>
</dbReference>
<keyword evidence="1" id="KW-0175">Coiled coil</keyword>
<protein>
    <submittedName>
        <fullName evidence="3">Uncharacterized protein</fullName>
    </submittedName>
</protein>
<feature type="compositionally biased region" description="Polar residues" evidence="2">
    <location>
        <begin position="239"/>
        <end position="255"/>
    </location>
</feature>
<accession>A0A077WM17</accession>
<feature type="compositionally biased region" description="Polar residues" evidence="2">
    <location>
        <begin position="307"/>
        <end position="321"/>
    </location>
</feature>
<feature type="compositionally biased region" description="Polar residues" evidence="2">
    <location>
        <begin position="367"/>
        <end position="380"/>
    </location>
</feature>
<name>A0A077WM17_9FUNG</name>
<organism evidence="3">
    <name type="scientific">Lichtheimia ramosa</name>
    <dbReference type="NCBI Taxonomy" id="688394"/>
    <lineage>
        <taxon>Eukaryota</taxon>
        <taxon>Fungi</taxon>
        <taxon>Fungi incertae sedis</taxon>
        <taxon>Mucoromycota</taxon>
        <taxon>Mucoromycotina</taxon>
        <taxon>Mucoromycetes</taxon>
        <taxon>Mucorales</taxon>
        <taxon>Lichtheimiaceae</taxon>
        <taxon>Lichtheimia</taxon>
    </lineage>
</organism>